<dbReference type="Gene3D" id="3.30.9.10">
    <property type="entry name" value="D-Amino Acid Oxidase, subunit A, domain 2"/>
    <property type="match status" value="1"/>
</dbReference>
<keyword evidence="1" id="KW-0560">Oxidoreductase</keyword>
<dbReference type="SUPFAM" id="SSF51905">
    <property type="entry name" value="FAD/NAD(P)-binding domain"/>
    <property type="match status" value="1"/>
</dbReference>
<dbReference type="Pfam" id="PF01266">
    <property type="entry name" value="DAO"/>
    <property type="match status" value="1"/>
</dbReference>
<feature type="domain" description="FAD dependent oxidoreductase" evidence="2">
    <location>
        <begin position="36"/>
        <end position="396"/>
    </location>
</feature>
<dbReference type="InterPro" id="IPR006076">
    <property type="entry name" value="FAD-dep_OxRdtase"/>
</dbReference>
<gene>
    <name evidence="3" type="ORF">LJ725_08775</name>
</gene>
<dbReference type="PANTHER" id="PTHR13847">
    <property type="entry name" value="SARCOSINE DEHYDROGENASE-RELATED"/>
    <property type="match status" value="1"/>
</dbReference>
<evidence type="ECO:0000313" key="4">
    <source>
        <dbReference type="Proteomes" id="UP001198862"/>
    </source>
</evidence>
<dbReference type="Gene3D" id="3.50.50.60">
    <property type="entry name" value="FAD/NAD(P)-binding domain"/>
    <property type="match status" value="1"/>
</dbReference>
<protein>
    <submittedName>
        <fullName evidence="3">FAD-binding oxidoreductase</fullName>
    </submittedName>
</protein>
<organism evidence="3 4">
    <name type="scientific">Reyranella aquatilis</name>
    <dbReference type="NCBI Taxonomy" id="2035356"/>
    <lineage>
        <taxon>Bacteria</taxon>
        <taxon>Pseudomonadati</taxon>
        <taxon>Pseudomonadota</taxon>
        <taxon>Alphaproteobacteria</taxon>
        <taxon>Hyphomicrobiales</taxon>
        <taxon>Reyranellaceae</taxon>
        <taxon>Reyranella</taxon>
    </lineage>
</organism>
<keyword evidence="4" id="KW-1185">Reference proteome</keyword>
<evidence type="ECO:0000256" key="1">
    <source>
        <dbReference type="ARBA" id="ARBA00023002"/>
    </source>
</evidence>
<sequence>MDKARIFHPDFKAQPWWWEAWTPNNALSVDPPAKTDVVIVGAGYGGLSTALELRRNGIDCVVLERGVFGIGASTRNGGMLSGGTNIAKGLGGKNPKVEAEFEANKAAFLGSGADSLQTLIDIIHREKIDCGLITNGRFTGAWTPKHYDDQARKVEMFNKYANVGAEMIPRERVREMMASDYYYGGMYVRAGGNLHPARYYKGLLEAAHNQGAVLCGEVEAERIEKTKDAKGGSGWRVLTAKGPITCKEVVIATNGYTGDLTPKLKMRVVPVASHIIATEELPMPATDLIPLQRSIGDTKRVLTYYRPSPDGKQMIFGGRARFTAAPPEVSAPILYQYMIDRFPQLKGIRITHVWTGNVAFALDSMSHMGQDDGMHYLLACNGSGVAMMTYLGTQTAKKIAGGSNAPVNAFDGRHFPEHPLYNGDPSLYLPLIGALYRTQDWLDRKLA</sequence>
<dbReference type="EMBL" id="JAJISD010000003">
    <property type="protein sequence ID" value="MCC8429057.1"/>
    <property type="molecule type" value="Genomic_DNA"/>
</dbReference>
<name>A0ABS8KTH6_9HYPH</name>
<evidence type="ECO:0000259" key="2">
    <source>
        <dbReference type="Pfam" id="PF01266"/>
    </source>
</evidence>
<evidence type="ECO:0000313" key="3">
    <source>
        <dbReference type="EMBL" id="MCC8429057.1"/>
    </source>
</evidence>
<accession>A0ABS8KTH6</accession>
<dbReference type="InterPro" id="IPR036188">
    <property type="entry name" value="FAD/NAD-bd_sf"/>
</dbReference>
<comment type="caution">
    <text evidence="3">The sequence shown here is derived from an EMBL/GenBank/DDBJ whole genome shotgun (WGS) entry which is preliminary data.</text>
</comment>
<reference evidence="3 4" key="1">
    <citation type="submission" date="2021-11" db="EMBL/GenBank/DDBJ databases">
        <authorList>
            <person name="Lee D.-H."/>
            <person name="Kim S.-B."/>
        </authorList>
    </citation>
    <scope>NUCLEOTIDE SEQUENCE [LARGE SCALE GENOMIC DNA]</scope>
    <source>
        <strain evidence="3 4">KCTC 52223</strain>
    </source>
</reference>
<proteinExistence type="predicted"/>
<dbReference type="PANTHER" id="PTHR13847:SF281">
    <property type="entry name" value="FAD DEPENDENT OXIDOREDUCTASE DOMAIN-CONTAINING PROTEIN"/>
    <property type="match status" value="1"/>
</dbReference>
<dbReference type="Proteomes" id="UP001198862">
    <property type="component" value="Unassembled WGS sequence"/>
</dbReference>
<dbReference type="RefSeq" id="WP_230550273.1">
    <property type="nucleotide sequence ID" value="NZ_JAJISD010000003.1"/>
</dbReference>